<gene>
    <name evidence="7" type="ORF">ENV14_07805</name>
</gene>
<name>A0A7C4FIA8_9CREN</name>
<dbReference type="PANTHER" id="PTHR11986">
    <property type="entry name" value="AMINOTRANSFERASE CLASS III"/>
    <property type="match status" value="1"/>
</dbReference>
<dbReference type="AlphaFoldDB" id="A0A7C4FIA8"/>
<dbReference type="GO" id="GO:0009085">
    <property type="term" value="P:lysine biosynthetic process"/>
    <property type="evidence" value="ECO:0007669"/>
    <property type="project" value="UniProtKB-KW"/>
</dbReference>
<accession>A0A7C4FIA8</accession>
<organism evidence="7">
    <name type="scientific">Ignisphaera aggregans</name>
    <dbReference type="NCBI Taxonomy" id="334771"/>
    <lineage>
        <taxon>Archaea</taxon>
        <taxon>Thermoproteota</taxon>
        <taxon>Thermoprotei</taxon>
        <taxon>Desulfurococcales</taxon>
        <taxon>Desulfurococcaceae</taxon>
        <taxon>Ignisphaera</taxon>
    </lineage>
</organism>
<dbReference type="GO" id="GO:0008483">
    <property type="term" value="F:transaminase activity"/>
    <property type="evidence" value="ECO:0007669"/>
    <property type="project" value="UniProtKB-KW"/>
</dbReference>
<dbReference type="PANTHER" id="PTHR11986:SF58">
    <property type="entry name" value="LEUCINE_METHIONINE RACEMASE"/>
    <property type="match status" value="1"/>
</dbReference>
<dbReference type="NCBIfam" id="NF004426">
    <property type="entry name" value="PRK05769.1"/>
    <property type="match status" value="1"/>
</dbReference>
<evidence type="ECO:0000256" key="2">
    <source>
        <dbReference type="ARBA" id="ARBA00008954"/>
    </source>
</evidence>
<sequence>MGFLTLKNTIFDKLKSLYEASINTTADTAPFEGLQLRCSALVVKGPKVYVEPPGPRAREIIEKHKRYIATTTHDPENLPLVIERGEGVWLYDVDGNMYLDFASSISASNLGYPTHSEVKSVVIEMLNVLAHAAGTDFFNPYQVALAEKLIRISPGTFSKKVFLCNSGTEANEAAIKLLRHSTGRKYFIAFIGAFHGRTMGSLSLTASKPIQRKTYMPMMDGVIHVPYPNPYRNPWHIDGYEHPDDLINMIIEYIDYWIFQHFVSPDDVAGIFFEPIQGEGGYVVPPRNFFIELHKLAKKYDIMLADDEVQMALGRTGKMFAIEHFNIAPDIITMAKALSGGVIPVGATIFRAELDFTRGAHSNTFGGHALASMVALKTVEVVEKLLPHVTSLEKIFKERLFELKDKYSVVGDVRGLGLAWGVEFVKDKKSKEHDEKTRNRVLYEALKRGLVLLGCGKSSIRIAPPIIISEDEAVKGLEILEQAIKEVAPSSP</sequence>
<evidence type="ECO:0000256" key="6">
    <source>
        <dbReference type="RuleBase" id="RU003560"/>
    </source>
</evidence>
<reference evidence="7" key="1">
    <citation type="journal article" date="2020" name="mSystems">
        <title>Genome- and Community-Level Interaction Insights into Carbon Utilization and Element Cycling Functions of Hydrothermarchaeota in Hydrothermal Sediment.</title>
        <authorList>
            <person name="Zhou Z."/>
            <person name="Liu Y."/>
            <person name="Xu W."/>
            <person name="Pan J."/>
            <person name="Luo Z.H."/>
            <person name="Li M."/>
        </authorList>
    </citation>
    <scope>NUCLEOTIDE SEQUENCE [LARGE SCALE GENOMIC DNA]</scope>
    <source>
        <strain evidence="7">SpSt-732</strain>
    </source>
</reference>
<protein>
    <submittedName>
        <fullName evidence="7">Acetyl ornithine aminotransferase family protein</fullName>
    </submittedName>
</protein>
<dbReference type="InterPro" id="IPR005814">
    <property type="entry name" value="Aminotrans_3"/>
</dbReference>
<evidence type="ECO:0000256" key="5">
    <source>
        <dbReference type="ARBA" id="ARBA00023154"/>
    </source>
</evidence>
<comment type="caution">
    <text evidence="7">The sequence shown here is derived from an EMBL/GenBank/DDBJ whole genome shotgun (WGS) entry which is preliminary data.</text>
</comment>
<proteinExistence type="inferred from homology"/>
<dbReference type="InterPro" id="IPR049704">
    <property type="entry name" value="Aminotrans_3_PPA_site"/>
</dbReference>
<dbReference type="InterPro" id="IPR015424">
    <property type="entry name" value="PyrdxlP-dep_Trfase"/>
</dbReference>
<evidence type="ECO:0000313" key="7">
    <source>
        <dbReference type="EMBL" id="HGI88270.1"/>
    </source>
</evidence>
<evidence type="ECO:0000256" key="1">
    <source>
        <dbReference type="ARBA" id="ARBA00001933"/>
    </source>
</evidence>
<dbReference type="EMBL" id="DTFF01000064">
    <property type="protein sequence ID" value="HGI88270.1"/>
    <property type="molecule type" value="Genomic_DNA"/>
</dbReference>
<dbReference type="Gene3D" id="3.40.640.10">
    <property type="entry name" value="Type I PLP-dependent aspartate aminotransferase-like (Major domain)"/>
    <property type="match status" value="1"/>
</dbReference>
<dbReference type="Pfam" id="PF00202">
    <property type="entry name" value="Aminotran_3"/>
    <property type="match status" value="1"/>
</dbReference>
<keyword evidence="4 6" id="KW-0663">Pyridoxal phosphate</keyword>
<dbReference type="InterPro" id="IPR050103">
    <property type="entry name" value="Class-III_PLP-dep_AT"/>
</dbReference>
<evidence type="ECO:0000256" key="4">
    <source>
        <dbReference type="ARBA" id="ARBA00022898"/>
    </source>
</evidence>
<comment type="cofactor">
    <cofactor evidence="1">
        <name>pyridoxal 5'-phosphate</name>
        <dbReference type="ChEBI" id="CHEBI:597326"/>
    </cofactor>
</comment>
<dbReference type="InterPro" id="IPR015421">
    <property type="entry name" value="PyrdxlP-dep_Trfase_major"/>
</dbReference>
<dbReference type="PIRSF" id="PIRSF000521">
    <property type="entry name" value="Transaminase_4ab_Lys_Orn"/>
    <property type="match status" value="1"/>
</dbReference>
<keyword evidence="7" id="KW-0808">Transferase</keyword>
<dbReference type="PROSITE" id="PS00600">
    <property type="entry name" value="AA_TRANSFER_CLASS_3"/>
    <property type="match status" value="1"/>
</dbReference>
<dbReference type="Gene3D" id="3.90.1150.10">
    <property type="entry name" value="Aspartate Aminotransferase, domain 1"/>
    <property type="match status" value="1"/>
</dbReference>
<evidence type="ECO:0000256" key="3">
    <source>
        <dbReference type="ARBA" id="ARBA00022605"/>
    </source>
</evidence>
<dbReference type="SUPFAM" id="SSF53383">
    <property type="entry name" value="PLP-dependent transferases"/>
    <property type="match status" value="1"/>
</dbReference>
<dbReference type="GO" id="GO:0030170">
    <property type="term" value="F:pyridoxal phosphate binding"/>
    <property type="evidence" value="ECO:0007669"/>
    <property type="project" value="InterPro"/>
</dbReference>
<dbReference type="FunFam" id="3.40.640.10:FF:000004">
    <property type="entry name" value="Acetylornithine aminotransferase"/>
    <property type="match status" value="1"/>
</dbReference>
<dbReference type="InterPro" id="IPR015422">
    <property type="entry name" value="PyrdxlP-dep_Trfase_small"/>
</dbReference>
<keyword evidence="5" id="KW-0457">Lysine biosynthesis</keyword>
<keyword evidence="3" id="KW-0028">Amino-acid biosynthesis</keyword>
<dbReference type="GO" id="GO:0042802">
    <property type="term" value="F:identical protein binding"/>
    <property type="evidence" value="ECO:0007669"/>
    <property type="project" value="TreeGrafter"/>
</dbReference>
<dbReference type="CDD" id="cd00610">
    <property type="entry name" value="OAT_like"/>
    <property type="match status" value="1"/>
</dbReference>
<keyword evidence="7" id="KW-0032">Aminotransferase</keyword>
<comment type="similarity">
    <text evidence="2 6">Belongs to the class-III pyridoxal-phosphate-dependent aminotransferase family.</text>
</comment>